<evidence type="ECO:0000256" key="2">
    <source>
        <dbReference type="ARBA" id="ARBA00022695"/>
    </source>
</evidence>
<gene>
    <name evidence="8" type="ORF">METZ01_LOCUS63254</name>
</gene>
<keyword evidence="2" id="KW-0548">Nucleotidyltransferase</keyword>
<dbReference type="PROSITE" id="PS50173">
    <property type="entry name" value="UMUC"/>
    <property type="match status" value="1"/>
</dbReference>
<dbReference type="SUPFAM" id="SSF56672">
    <property type="entry name" value="DNA/RNA polymerases"/>
    <property type="match status" value="1"/>
</dbReference>
<evidence type="ECO:0000259" key="7">
    <source>
        <dbReference type="PROSITE" id="PS50173"/>
    </source>
</evidence>
<keyword evidence="6" id="KW-0234">DNA repair</keyword>
<keyword evidence="3" id="KW-0479">Metal-binding</keyword>
<reference evidence="8" key="1">
    <citation type="submission" date="2018-05" db="EMBL/GenBank/DDBJ databases">
        <authorList>
            <person name="Lanie J.A."/>
            <person name="Ng W.-L."/>
            <person name="Kazmierczak K.M."/>
            <person name="Andrzejewski T.M."/>
            <person name="Davidsen T.M."/>
            <person name="Wayne K.J."/>
            <person name="Tettelin H."/>
            <person name="Glass J.I."/>
            <person name="Rusch D."/>
            <person name="Podicherti R."/>
            <person name="Tsui H.-C.T."/>
            <person name="Winkler M.E."/>
        </authorList>
    </citation>
    <scope>NUCLEOTIDE SEQUENCE</scope>
</reference>
<dbReference type="SUPFAM" id="SSF100879">
    <property type="entry name" value="Lesion bypass DNA polymerase (Y-family), little finger domain"/>
    <property type="match status" value="1"/>
</dbReference>
<evidence type="ECO:0000256" key="3">
    <source>
        <dbReference type="ARBA" id="ARBA00022723"/>
    </source>
</evidence>
<keyword evidence="4" id="KW-0227">DNA damage</keyword>
<evidence type="ECO:0000256" key="6">
    <source>
        <dbReference type="ARBA" id="ARBA00023204"/>
    </source>
</evidence>
<keyword evidence="5" id="KW-0460">Magnesium</keyword>
<dbReference type="GO" id="GO:0003684">
    <property type="term" value="F:damaged DNA binding"/>
    <property type="evidence" value="ECO:0007669"/>
    <property type="project" value="InterPro"/>
</dbReference>
<dbReference type="Pfam" id="PF11799">
    <property type="entry name" value="IMS_C"/>
    <property type="match status" value="1"/>
</dbReference>
<dbReference type="FunFam" id="3.40.1170.60:FF:000003">
    <property type="entry name" value="DNA polymerase eta"/>
    <property type="match status" value="1"/>
</dbReference>
<name>A0A381T2G6_9ZZZZ</name>
<evidence type="ECO:0000256" key="4">
    <source>
        <dbReference type="ARBA" id="ARBA00022763"/>
    </source>
</evidence>
<dbReference type="Gene3D" id="1.10.150.20">
    <property type="entry name" value="5' to 3' exonuclease, C-terminal subdomain"/>
    <property type="match status" value="1"/>
</dbReference>
<dbReference type="GO" id="GO:0046872">
    <property type="term" value="F:metal ion binding"/>
    <property type="evidence" value="ECO:0007669"/>
    <property type="project" value="UniProtKB-KW"/>
</dbReference>
<dbReference type="CDD" id="cd03586">
    <property type="entry name" value="PolY_Pol_IV_kappa"/>
    <property type="match status" value="1"/>
</dbReference>
<dbReference type="Gene3D" id="3.40.1170.60">
    <property type="match status" value="1"/>
</dbReference>
<dbReference type="EMBL" id="UINC01003926">
    <property type="protein sequence ID" value="SVA10400.1"/>
    <property type="molecule type" value="Genomic_DNA"/>
</dbReference>
<dbReference type="PANTHER" id="PTHR11076:SF33">
    <property type="entry name" value="DNA POLYMERASE KAPPA"/>
    <property type="match status" value="1"/>
</dbReference>
<dbReference type="Pfam" id="PF00817">
    <property type="entry name" value="IMS"/>
    <property type="match status" value="1"/>
</dbReference>
<dbReference type="GO" id="GO:0003887">
    <property type="term" value="F:DNA-directed DNA polymerase activity"/>
    <property type="evidence" value="ECO:0007669"/>
    <property type="project" value="InterPro"/>
</dbReference>
<dbReference type="Gene3D" id="3.30.1490.100">
    <property type="entry name" value="DNA polymerase, Y-family, little finger domain"/>
    <property type="match status" value="1"/>
</dbReference>
<accession>A0A381T2G6</accession>
<proteinExistence type="predicted"/>
<organism evidence="8">
    <name type="scientific">marine metagenome</name>
    <dbReference type="NCBI Taxonomy" id="408172"/>
    <lineage>
        <taxon>unclassified sequences</taxon>
        <taxon>metagenomes</taxon>
        <taxon>ecological metagenomes</taxon>
    </lineage>
</organism>
<dbReference type="GO" id="GO:0042276">
    <property type="term" value="P:error-prone translesion synthesis"/>
    <property type="evidence" value="ECO:0007669"/>
    <property type="project" value="TreeGrafter"/>
</dbReference>
<keyword evidence="1" id="KW-0808">Transferase</keyword>
<dbReference type="GO" id="GO:0006281">
    <property type="term" value="P:DNA repair"/>
    <property type="evidence" value="ECO:0007669"/>
    <property type="project" value="UniProtKB-KW"/>
</dbReference>
<dbReference type="InterPro" id="IPR017961">
    <property type="entry name" value="DNA_pol_Y-fam_little_finger"/>
</dbReference>
<dbReference type="InterPro" id="IPR043502">
    <property type="entry name" value="DNA/RNA_pol_sf"/>
</dbReference>
<dbReference type="InterPro" id="IPR043128">
    <property type="entry name" value="Rev_trsase/Diguanyl_cyclase"/>
</dbReference>
<dbReference type="InterPro" id="IPR036775">
    <property type="entry name" value="DNA_pol_Y-fam_lit_finger_sf"/>
</dbReference>
<dbReference type="InterPro" id="IPR001126">
    <property type="entry name" value="UmuC"/>
</dbReference>
<feature type="domain" description="UmuC" evidence="7">
    <location>
        <begin position="2"/>
        <end position="182"/>
    </location>
</feature>
<evidence type="ECO:0000256" key="1">
    <source>
        <dbReference type="ARBA" id="ARBA00022679"/>
    </source>
</evidence>
<dbReference type="InterPro" id="IPR050116">
    <property type="entry name" value="DNA_polymerase-Y"/>
</dbReference>
<dbReference type="PANTHER" id="PTHR11076">
    <property type="entry name" value="DNA REPAIR POLYMERASE UMUC / TRANSFERASE FAMILY MEMBER"/>
    <property type="match status" value="1"/>
</dbReference>
<sequence>MIVLVDMNSFFASIEQLDQPELFGRPVAVTNGNQGTCIITCSYEARYWGIRTGMRLKQAKQLCPELIQRPSRPKRYAQISTKIMHGLKTITPDIEVYSVDEAFLDMTHCQKIIESPEKVAKSIKKLIFELSGLSCSIGISGDKTTAKYAAKQEKPDGLTIIPPGEAENMLKNAPVTDLCGIAKGIGRFLNSYGVYTCGDMKNIPISILGQHFGNPGRRIWLMAQGQDPEAIKTDVAGPKSIGHGKVMPPNTRNKKIILVYLQHMSEKVGSRLRRHNLQTSKFFIGILSQHGWIGGKMQTEYPTNDGQKIMNLCQQLLDKQWHGEGINQIQVTAIHPKRSNQQLDFLENKKKWSSSHEKNSVMDAINQRYGDLTIAPSNLIYRSSMPDVIAPAWKPYGHRRTI</sequence>
<dbReference type="InterPro" id="IPR022880">
    <property type="entry name" value="DNApol_IV"/>
</dbReference>
<evidence type="ECO:0000256" key="5">
    <source>
        <dbReference type="ARBA" id="ARBA00022842"/>
    </source>
</evidence>
<dbReference type="Gene3D" id="3.30.70.270">
    <property type="match status" value="1"/>
</dbReference>
<protein>
    <recommendedName>
        <fullName evidence="7">UmuC domain-containing protein</fullName>
    </recommendedName>
</protein>
<dbReference type="GO" id="GO:0009432">
    <property type="term" value="P:SOS response"/>
    <property type="evidence" value="ECO:0007669"/>
    <property type="project" value="TreeGrafter"/>
</dbReference>
<dbReference type="GO" id="GO:0005829">
    <property type="term" value="C:cytosol"/>
    <property type="evidence" value="ECO:0007669"/>
    <property type="project" value="TreeGrafter"/>
</dbReference>
<evidence type="ECO:0000313" key="8">
    <source>
        <dbReference type="EMBL" id="SVA10400.1"/>
    </source>
</evidence>
<dbReference type="AlphaFoldDB" id="A0A381T2G6"/>